<evidence type="ECO:0000313" key="1">
    <source>
        <dbReference type="EMBL" id="MBX47683.1"/>
    </source>
</evidence>
<reference evidence="1" key="1">
    <citation type="submission" date="2018-02" db="EMBL/GenBank/DDBJ databases">
        <title>Rhizophora mucronata_Transcriptome.</title>
        <authorList>
            <person name="Meera S.P."/>
            <person name="Sreeshan A."/>
            <person name="Augustine A."/>
        </authorList>
    </citation>
    <scope>NUCLEOTIDE SEQUENCE</scope>
    <source>
        <tissue evidence="1">Leaf</tissue>
    </source>
</reference>
<sequence>MAGSAFKTLVPEKWRLSPQLNLSVAMSLFSPVEFFLLSRLFNS</sequence>
<protein>
    <submittedName>
        <fullName evidence="1">Uncharacterized protein</fullName>
    </submittedName>
</protein>
<dbReference type="AlphaFoldDB" id="A0A2P2NZ09"/>
<organism evidence="1">
    <name type="scientific">Rhizophora mucronata</name>
    <name type="common">Asiatic mangrove</name>
    <dbReference type="NCBI Taxonomy" id="61149"/>
    <lineage>
        <taxon>Eukaryota</taxon>
        <taxon>Viridiplantae</taxon>
        <taxon>Streptophyta</taxon>
        <taxon>Embryophyta</taxon>
        <taxon>Tracheophyta</taxon>
        <taxon>Spermatophyta</taxon>
        <taxon>Magnoliopsida</taxon>
        <taxon>eudicotyledons</taxon>
        <taxon>Gunneridae</taxon>
        <taxon>Pentapetalae</taxon>
        <taxon>rosids</taxon>
        <taxon>fabids</taxon>
        <taxon>Malpighiales</taxon>
        <taxon>Rhizophoraceae</taxon>
        <taxon>Rhizophora</taxon>
    </lineage>
</organism>
<name>A0A2P2NZ09_RHIMU</name>
<accession>A0A2P2NZ09</accession>
<dbReference type="EMBL" id="GGEC01067199">
    <property type="protein sequence ID" value="MBX47683.1"/>
    <property type="molecule type" value="Transcribed_RNA"/>
</dbReference>
<proteinExistence type="predicted"/>